<feature type="repeat" description="TPR" evidence="1">
    <location>
        <begin position="359"/>
        <end position="392"/>
    </location>
</feature>
<comment type="caution">
    <text evidence="3">The sequence shown here is derived from an EMBL/GenBank/DDBJ whole genome shotgun (WGS) entry which is preliminary data.</text>
</comment>
<dbReference type="Gene3D" id="1.25.40.10">
    <property type="entry name" value="Tetratricopeptide repeat domain"/>
    <property type="match status" value="4"/>
</dbReference>
<organism evidence="3 4">
    <name type="scientific">Candidatus Protochlamydia amoebophila</name>
    <dbReference type="NCBI Taxonomy" id="362787"/>
    <lineage>
        <taxon>Bacteria</taxon>
        <taxon>Pseudomonadati</taxon>
        <taxon>Chlamydiota</taxon>
        <taxon>Chlamydiia</taxon>
        <taxon>Parachlamydiales</taxon>
        <taxon>Parachlamydiaceae</taxon>
        <taxon>Candidatus Protochlamydia</taxon>
    </lineage>
</organism>
<dbReference type="RefSeq" id="WP_039355768.1">
    <property type="nucleotide sequence ID" value="NZ_JSAN01000011.1"/>
</dbReference>
<accession>A0A0C1HIC7</accession>
<dbReference type="PANTHER" id="PTHR10098:SF108">
    <property type="entry name" value="TETRATRICOPEPTIDE REPEAT PROTEIN 28"/>
    <property type="match status" value="1"/>
</dbReference>
<feature type="repeat" description="TPR" evidence="1">
    <location>
        <begin position="524"/>
        <end position="557"/>
    </location>
</feature>
<dbReference type="Pfam" id="PF12770">
    <property type="entry name" value="CHAT"/>
    <property type="match status" value="1"/>
</dbReference>
<evidence type="ECO:0000259" key="2">
    <source>
        <dbReference type="Pfam" id="PF12770"/>
    </source>
</evidence>
<reference evidence="3 4" key="1">
    <citation type="journal article" date="2014" name="Mol. Biol. Evol.">
        <title>Massive expansion of Ubiquitination-related gene families within the Chlamydiae.</title>
        <authorList>
            <person name="Domman D."/>
            <person name="Collingro A."/>
            <person name="Lagkouvardos I."/>
            <person name="Gehre L."/>
            <person name="Weinmaier T."/>
            <person name="Rattei T."/>
            <person name="Subtil A."/>
            <person name="Horn M."/>
        </authorList>
    </citation>
    <scope>NUCLEOTIDE SEQUENCE [LARGE SCALE GENOMIC DNA]</scope>
    <source>
        <strain evidence="3 4">EI2</strain>
    </source>
</reference>
<dbReference type="InterPro" id="IPR011990">
    <property type="entry name" value="TPR-like_helical_dom_sf"/>
</dbReference>
<dbReference type="EMBL" id="JSAN01000011">
    <property type="protein sequence ID" value="KIC74328.1"/>
    <property type="molecule type" value="Genomic_DNA"/>
</dbReference>
<dbReference type="InterPro" id="IPR024983">
    <property type="entry name" value="CHAT_dom"/>
</dbReference>
<evidence type="ECO:0000256" key="1">
    <source>
        <dbReference type="PROSITE-ProRule" id="PRU00339"/>
    </source>
</evidence>
<feature type="repeat" description="TPR" evidence="1">
    <location>
        <begin position="396"/>
        <end position="429"/>
    </location>
</feature>
<dbReference type="SUPFAM" id="SSF48452">
    <property type="entry name" value="TPR-like"/>
    <property type="match status" value="2"/>
</dbReference>
<dbReference type="PANTHER" id="PTHR10098">
    <property type="entry name" value="RAPSYN-RELATED"/>
    <property type="match status" value="1"/>
</dbReference>
<dbReference type="Pfam" id="PF13424">
    <property type="entry name" value="TPR_12"/>
    <property type="match status" value="2"/>
</dbReference>
<feature type="domain" description="CHAT" evidence="2">
    <location>
        <begin position="861"/>
        <end position="1140"/>
    </location>
</feature>
<protein>
    <recommendedName>
        <fullName evidence="2">CHAT domain-containing protein</fullName>
    </recommendedName>
</protein>
<sequence length="1143" mass="130419">MNVGSVKYNTLYQLLYPQASHISTLGHVKGLIEAYNTKFVTEENIILSAKWLLEEIKQLEDISIKRECLCRLLKIEREEIQNLIVEEAMPLFELRTFLYDIQHDQAQQLIQLEEIVSEIIEAKLNLSQINFLFPICMIYQDILEHLWLLPYFESSNYCSNLLAQNKTFILSHMERWKSGLDQLANEEKIEPFIPKNLEKAVLRLFQSLPEAVAKDIDRQKSVINKSKRITSDFLAIMAKIYSDEKDFYRAILYAETLLEILRKKLPEMLQNKNLLISIMQINEQLSILNQLLGQYERSIFYKTEALKIARESGNIYKEFIYSKDLAFLYFKQGQGELALSFFTEARSATQTLKDSKSESQILANLAEAYLSLNKNVDAIRCYQDALNLTENKSEKALIYTQIGRAQAHAQRYQSAKESYQKALKFLPQGDLLLAIKIHGDLTAFFNDWGRYEAAIFHAEKTLELTKHSSVELDTLEALDSKFQGLTAIGNFYGTVGDYETEIDYLTQALKIAKKLNSSFLGTLEIAYSNLGSACSHVKKYSESIKHYNKALKIAKGPLTRAKILANLGNIFYKCGMYPKAIEQYEKANEISGSPIVRASRLNGLGLCYAAIGNEKKAIRTFKNFICLSQQSENRRGEGAGYQNLGKLYRKSDFKLAEENFRKSIDIYTLLHQEFKNHSHWQITFFEEQAISLLSLESLLLEQAKNEEALQLADFRRSRALVSALTKKFQFQKNNLVSSGVTAQEMQAFAHKMNTCFILYSFSFENRDNIFVWVIPSQREIICQQLSLGNLTEEIKETTYVFQTFPFIVEPTVTKRRPFFRPKKTRSSATYALLDELTRGDPEGNATSAVLQSFKEHLSLWYEALIAPLESYLPKDPQQVVTIIPDEFLAQIPFAAFLDKEGKYFIEKHPISIAPSIGILKLLNEIPKDFSENSLVIGNPTTPHLKDTLPLAEKEAQTIVAPLLKTTPEKILLQDSATAERVLEGMRDVRWIHLACHGSTGAKPEEKLDPHSVFEGLFKLAPEQENPNGYLHAQEIASLTLRTELVFMSACFSGRGKLHREGSVGPVWSFLAAGALSTVATYWRLPDSDLTLQMVDTFYRHLLGIEVEKLNKAQALQKAMLMAIRQEREQPHLWGAFFLSGLIE</sequence>
<dbReference type="Pfam" id="PF13181">
    <property type="entry name" value="TPR_8"/>
    <property type="match status" value="2"/>
</dbReference>
<evidence type="ECO:0000313" key="3">
    <source>
        <dbReference type="EMBL" id="KIC74328.1"/>
    </source>
</evidence>
<proteinExistence type="predicted"/>
<keyword evidence="1" id="KW-0802">TPR repeat</keyword>
<feature type="repeat" description="TPR" evidence="1">
    <location>
        <begin position="561"/>
        <end position="594"/>
    </location>
</feature>
<dbReference type="InterPro" id="IPR019734">
    <property type="entry name" value="TPR_rpt"/>
</dbReference>
<gene>
    <name evidence="3" type="ORF">DB44_AL00220</name>
</gene>
<dbReference type="SMART" id="SM00028">
    <property type="entry name" value="TPR"/>
    <property type="match status" value="10"/>
</dbReference>
<dbReference type="AlphaFoldDB" id="A0A0C1HIC7"/>
<name>A0A0C1HIC7_9BACT</name>
<evidence type="ECO:0000313" key="4">
    <source>
        <dbReference type="Proteomes" id="UP000031465"/>
    </source>
</evidence>
<dbReference type="PATRIC" id="fig|362787.3.peg.52"/>
<dbReference type="PROSITE" id="PS50005">
    <property type="entry name" value="TPR"/>
    <property type="match status" value="4"/>
</dbReference>
<dbReference type="Proteomes" id="UP000031465">
    <property type="component" value="Unassembled WGS sequence"/>
</dbReference>